<organism evidence="3 4">
    <name type="scientific">Biomphalaria glabrata</name>
    <name type="common">Bloodfluke planorb</name>
    <name type="synonym">Freshwater snail</name>
    <dbReference type="NCBI Taxonomy" id="6526"/>
    <lineage>
        <taxon>Eukaryota</taxon>
        <taxon>Metazoa</taxon>
        <taxon>Spiralia</taxon>
        <taxon>Lophotrochozoa</taxon>
        <taxon>Mollusca</taxon>
        <taxon>Gastropoda</taxon>
        <taxon>Heterobranchia</taxon>
        <taxon>Euthyneura</taxon>
        <taxon>Panpulmonata</taxon>
        <taxon>Hygrophila</taxon>
        <taxon>Lymnaeoidea</taxon>
        <taxon>Planorbidae</taxon>
        <taxon>Biomphalaria</taxon>
    </lineage>
</organism>
<dbReference type="Gene3D" id="3.90.215.10">
    <property type="entry name" value="Gamma Fibrinogen, chain A, domain 1"/>
    <property type="match status" value="1"/>
</dbReference>
<dbReference type="PROSITE" id="PS51406">
    <property type="entry name" value="FIBRINOGEN_C_2"/>
    <property type="match status" value="1"/>
</dbReference>
<keyword evidence="1" id="KW-0732">Signal</keyword>
<dbReference type="OrthoDB" id="6121066at2759"/>
<protein>
    <recommendedName>
        <fullName evidence="2">Fibrinogen C-terminal domain-containing protein</fullName>
    </recommendedName>
</protein>
<name>A0A2C9KAS1_BIOGL</name>
<dbReference type="GO" id="GO:0005615">
    <property type="term" value="C:extracellular space"/>
    <property type="evidence" value="ECO:0007669"/>
    <property type="project" value="TreeGrafter"/>
</dbReference>
<evidence type="ECO:0000313" key="4">
    <source>
        <dbReference type="Proteomes" id="UP000076420"/>
    </source>
</evidence>
<dbReference type="KEGG" id="bgt:106050697"/>
<accession>A0A2C9KAS1</accession>
<dbReference type="InterPro" id="IPR014716">
    <property type="entry name" value="Fibrinogen_a/b/g_C_1"/>
</dbReference>
<evidence type="ECO:0000259" key="2">
    <source>
        <dbReference type="PROSITE" id="PS51406"/>
    </source>
</evidence>
<dbReference type="SMART" id="SM00186">
    <property type="entry name" value="FBG"/>
    <property type="match status" value="1"/>
</dbReference>
<gene>
    <name evidence="3" type="primary">106050697</name>
</gene>
<dbReference type="STRING" id="6526.A0A2C9KAS1"/>
<dbReference type="PANTHER" id="PTHR19143:SF348">
    <property type="entry name" value="TENASCIN-N"/>
    <property type="match status" value="1"/>
</dbReference>
<reference evidence="3" key="1">
    <citation type="submission" date="2020-05" db="UniProtKB">
        <authorList>
            <consortium name="EnsemblMetazoa"/>
        </authorList>
    </citation>
    <scope>IDENTIFICATION</scope>
    <source>
        <strain evidence="3">BB02</strain>
    </source>
</reference>
<feature type="domain" description="Fibrinogen C-terminal" evidence="2">
    <location>
        <begin position="22"/>
        <end position="239"/>
    </location>
</feature>
<proteinExistence type="predicted"/>
<evidence type="ECO:0000256" key="1">
    <source>
        <dbReference type="SAM" id="SignalP"/>
    </source>
</evidence>
<dbReference type="SUPFAM" id="SSF56496">
    <property type="entry name" value="Fibrinogen C-terminal domain-like"/>
    <property type="match status" value="1"/>
</dbReference>
<evidence type="ECO:0000313" key="3">
    <source>
        <dbReference type="EnsemblMetazoa" id="BGLB017041-PA"/>
    </source>
</evidence>
<dbReference type="PANTHER" id="PTHR19143">
    <property type="entry name" value="FIBRINOGEN/TENASCIN/ANGIOPOEITIN"/>
    <property type="match status" value="1"/>
</dbReference>
<feature type="signal peptide" evidence="1">
    <location>
        <begin position="1"/>
        <end position="19"/>
    </location>
</feature>
<dbReference type="Pfam" id="PF00147">
    <property type="entry name" value="Fibrinogen_C"/>
    <property type="match status" value="1"/>
</dbReference>
<dbReference type="VEuPathDB" id="VectorBase:BGLB017041"/>
<dbReference type="CDD" id="cd00087">
    <property type="entry name" value="FReD"/>
    <property type="match status" value="1"/>
</dbReference>
<dbReference type="Proteomes" id="UP000076420">
    <property type="component" value="Unassembled WGS sequence"/>
</dbReference>
<sequence length="239" mass="26870">MKIHQILTGLAPLLIFVKALPNTPGPAGRACPVPQAGECMKPMTADGKKTIYSYANCGQLFCDTAADGGGWIIFQRRTFKDVYFNKTWNEFKNGFGTYCTDFWLGLETISQMTNQNDYQLRIDMQKGSNINYAVYNTFKVAPASQKYKLTIGDYSGNAGNDFISHNNAMFSTKDMDNDGSVDDNCAQFFNAGWWFTDCFSDNLNGDFLNSDWGMGVIWAPLMPDLEGSLDWVEMKMRKK</sequence>
<dbReference type="GO" id="GO:1990138">
    <property type="term" value="P:neuron projection extension"/>
    <property type="evidence" value="ECO:0007669"/>
    <property type="project" value="TreeGrafter"/>
</dbReference>
<dbReference type="RefSeq" id="XP_013061176.2">
    <property type="nucleotide sequence ID" value="XM_013205722.2"/>
</dbReference>
<dbReference type="InterPro" id="IPR050373">
    <property type="entry name" value="Fibrinogen_C-term_domain"/>
</dbReference>
<feature type="chain" id="PRO_5013265576" description="Fibrinogen C-terminal domain-containing protein" evidence="1">
    <location>
        <begin position="20"/>
        <end position="239"/>
    </location>
</feature>
<dbReference type="AlphaFoldDB" id="A0A2C9KAS1"/>
<dbReference type="EnsemblMetazoa" id="BGLB017041-RA">
    <property type="protein sequence ID" value="BGLB017041-PA"/>
    <property type="gene ID" value="BGLB017041"/>
</dbReference>
<dbReference type="InterPro" id="IPR002181">
    <property type="entry name" value="Fibrinogen_a/b/g_C_dom"/>
</dbReference>
<dbReference type="GO" id="GO:0007160">
    <property type="term" value="P:cell-matrix adhesion"/>
    <property type="evidence" value="ECO:0007669"/>
    <property type="project" value="TreeGrafter"/>
</dbReference>
<dbReference type="InterPro" id="IPR036056">
    <property type="entry name" value="Fibrinogen-like_C"/>
</dbReference>
<dbReference type="GO" id="GO:0005178">
    <property type="term" value="F:integrin binding"/>
    <property type="evidence" value="ECO:0007669"/>
    <property type="project" value="TreeGrafter"/>
</dbReference>
<dbReference type="VEuPathDB" id="VectorBase:BGLAX_048340"/>